<evidence type="ECO:0000313" key="2">
    <source>
        <dbReference type="Proteomes" id="UP000032748"/>
    </source>
</evidence>
<name>A0A0D5Y3U9_9PSED</name>
<gene>
    <name evidence="1" type="ORF">PCL1606_45920</name>
</gene>
<dbReference type="EMBL" id="CP011110">
    <property type="protein sequence ID" value="AKA26038.1"/>
    <property type="molecule type" value="Genomic_DNA"/>
</dbReference>
<evidence type="ECO:0000313" key="1">
    <source>
        <dbReference type="EMBL" id="AKA26038.1"/>
    </source>
</evidence>
<accession>A0A0D5Y3U9</accession>
<dbReference type="KEGG" id="pcz:PCL1606_45920"/>
<organism evidence="1 2">
    <name type="scientific">Pseudomonas chlororaphis</name>
    <dbReference type="NCBI Taxonomy" id="587753"/>
    <lineage>
        <taxon>Bacteria</taxon>
        <taxon>Pseudomonadati</taxon>
        <taxon>Pseudomonadota</taxon>
        <taxon>Gammaproteobacteria</taxon>
        <taxon>Pseudomonadales</taxon>
        <taxon>Pseudomonadaceae</taxon>
        <taxon>Pseudomonas</taxon>
    </lineage>
</organism>
<dbReference type="Proteomes" id="UP000032748">
    <property type="component" value="Chromosome"/>
</dbReference>
<dbReference type="AlphaFoldDB" id="A0A0D5Y3U9"/>
<sequence length="48" mass="5479">MSCHRFSFQEDACGSWDKNGVERVIDGDAPRGVVRYEVRWVDMQSATS</sequence>
<reference evidence="1 2" key="1">
    <citation type="journal article" date="2015" name="Mol. Plant Microbe Interact.">
        <title>Comparative Genomic Analysis of Pseudomonas chlororaphis PCL1606 Reveals New Insight into Antifungal Compounds Involved in Biocontrol.</title>
        <authorList>
            <person name="Calderon C.E."/>
            <person name="Ramos C."/>
            <person name="de Vicente A."/>
            <person name="Cazorla F.M."/>
        </authorList>
    </citation>
    <scope>NUCLEOTIDE SEQUENCE [LARGE SCALE GENOMIC DNA]</scope>
    <source>
        <strain evidence="1 2">PCL1606</strain>
    </source>
</reference>
<proteinExistence type="predicted"/>
<protein>
    <submittedName>
        <fullName evidence="1">Uncharacterized protein</fullName>
    </submittedName>
</protein>